<keyword evidence="2" id="KW-0732">Signal</keyword>
<sequence>MSLILMQLMATAVAPTNMLPAPAPAPVHTSLAPNYGPALLDSFNEELQKQEAPLSATTTGAARSPRSNSCCNISSPQAPFQREYLSKFGGRRKRKKSATRFGTRPKDYYPVAPLKPRPYYYQGNQEEDDPAEHFEDYSDEPQDDYEEVMMVSHEGSGRGRSRGRHSNPTSYMESSSYYPPETDLDDAQGYDSAVAFSGQDNSISAVPTVDDFLDDANNHPSSGYGNFYDPYSSHEMASQPSPWQPSPTTASTSAGMANSWTARPTAPASSQPSKGIRLRPRSPGGRANKVRYVKLVTRKKRRNRERIRTKRYRP</sequence>
<dbReference type="PhylomeDB" id="B4GDW3"/>
<accession>B4GDW3</accession>
<evidence type="ECO:0000256" key="1">
    <source>
        <dbReference type="SAM" id="MobiDB-lite"/>
    </source>
</evidence>
<feature type="compositionally biased region" description="Basic residues" evidence="1">
    <location>
        <begin position="288"/>
        <end position="314"/>
    </location>
</feature>
<proteinExistence type="predicted"/>
<dbReference type="OMA" id="ILMQLMA"/>
<feature type="compositionally biased region" description="Low complexity" evidence="1">
    <location>
        <begin position="237"/>
        <end position="254"/>
    </location>
</feature>
<protein>
    <submittedName>
        <fullName evidence="3">GL21475</fullName>
    </submittedName>
</protein>
<feature type="compositionally biased region" description="Polar residues" evidence="1">
    <location>
        <begin position="255"/>
        <end position="273"/>
    </location>
</feature>
<dbReference type="AlphaFoldDB" id="B4GDW3"/>
<feature type="region of interest" description="Disordered" evidence="1">
    <location>
        <begin position="153"/>
        <end position="186"/>
    </location>
</feature>
<dbReference type="EMBL" id="CH479182">
    <property type="protein sequence ID" value="EDW34624.1"/>
    <property type="molecule type" value="Genomic_DNA"/>
</dbReference>
<organism evidence="4">
    <name type="scientific">Drosophila persimilis</name>
    <name type="common">Fruit fly</name>
    <dbReference type="NCBI Taxonomy" id="7234"/>
    <lineage>
        <taxon>Eukaryota</taxon>
        <taxon>Metazoa</taxon>
        <taxon>Ecdysozoa</taxon>
        <taxon>Arthropoda</taxon>
        <taxon>Hexapoda</taxon>
        <taxon>Insecta</taxon>
        <taxon>Pterygota</taxon>
        <taxon>Neoptera</taxon>
        <taxon>Endopterygota</taxon>
        <taxon>Diptera</taxon>
        <taxon>Brachycera</taxon>
        <taxon>Muscomorpha</taxon>
        <taxon>Ephydroidea</taxon>
        <taxon>Drosophilidae</taxon>
        <taxon>Drosophila</taxon>
        <taxon>Sophophora</taxon>
    </lineage>
</organism>
<dbReference type="Proteomes" id="UP000008744">
    <property type="component" value="Unassembled WGS sequence"/>
</dbReference>
<name>B4GDW3_DROPE</name>
<feature type="compositionally biased region" description="Basic residues" evidence="1">
    <location>
        <begin position="89"/>
        <end position="98"/>
    </location>
</feature>
<feature type="region of interest" description="Disordered" evidence="1">
    <location>
        <begin position="51"/>
        <end position="114"/>
    </location>
</feature>
<keyword evidence="4" id="KW-1185">Reference proteome</keyword>
<dbReference type="HOGENOM" id="CLU_052237_0_0_1"/>
<evidence type="ECO:0000256" key="2">
    <source>
        <dbReference type="SAM" id="SignalP"/>
    </source>
</evidence>
<feature type="chain" id="PRO_5002803539" evidence="2">
    <location>
        <begin position="19"/>
        <end position="314"/>
    </location>
</feature>
<evidence type="ECO:0000313" key="4">
    <source>
        <dbReference type="Proteomes" id="UP000008744"/>
    </source>
</evidence>
<feature type="signal peptide" evidence="2">
    <location>
        <begin position="1"/>
        <end position="18"/>
    </location>
</feature>
<gene>
    <name evidence="3" type="primary">Dper\GL21475</name>
    <name evidence="3" type="ORF">Dper_GL21475</name>
</gene>
<reference evidence="3 4" key="1">
    <citation type="journal article" date="2007" name="Nature">
        <title>Evolution of genes and genomes on the Drosophila phylogeny.</title>
        <authorList>
            <consortium name="Drosophila 12 Genomes Consortium"/>
            <person name="Clark A.G."/>
            <person name="Eisen M.B."/>
            <person name="Smith D.R."/>
            <person name="Bergman C.M."/>
            <person name="Oliver B."/>
            <person name="Markow T.A."/>
            <person name="Kaufman T.C."/>
            <person name="Kellis M."/>
            <person name="Gelbart W."/>
            <person name="Iyer V.N."/>
            <person name="Pollard D.A."/>
            <person name="Sackton T.B."/>
            <person name="Larracuente A.M."/>
            <person name="Singh N.D."/>
            <person name="Abad J.P."/>
            <person name="Abt D.N."/>
            <person name="Adryan B."/>
            <person name="Aguade M."/>
            <person name="Akashi H."/>
            <person name="Anderson W.W."/>
            <person name="Aquadro C.F."/>
            <person name="Ardell D.H."/>
            <person name="Arguello R."/>
            <person name="Artieri C.G."/>
            <person name="Barbash D.A."/>
            <person name="Barker D."/>
            <person name="Barsanti P."/>
            <person name="Batterham P."/>
            <person name="Batzoglou S."/>
            <person name="Begun D."/>
            <person name="Bhutkar A."/>
            <person name="Blanco E."/>
            <person name="Bosak S.A."/>
            <person name="Bradley R.K."/>
            <person name="Brand A.D."/>
            <person name="Brent M.R."/>
            <person name="Brooks A.N."/>
            <person name="Brown R.H."/>
            <person name="Butlin R.K."/>
            <person name="Caggese C."/>
            <person name="Calvi B.R."/>
            <person name="Bernardo de Carvalho A."/>
            <person name="Caspi A."/>
            <person name="Castrezana S."/>
            <person name="Celniker S.E."/>
            <person name="Chang J.L."/>
            <person name="Chapple C."/>
            <person name="Chatterji S."/>
            <person name="Chinwalla A."/>
            <person name="Civetta A."/>
            <person name="Clifton S.W."/>
            <person name="Comeron J.M."/>
            <person name="Costello J.C."/>
            <person name="Coyne J.A."/>
            <person name="Daub J."/>
            <person name="David R.G."/>
            <person name="Delcher A.L."/>
            <person name="Delehaunty K."/>
            <person name="Do C.B."/>
            <person name="Ebling H."/>
            <person name="Edwards K."/>
            <person name="Eickbush T."/>
            <person name="Evans J.D."/>
            <person name="Filipski A."/>
            <person name="Findeiss S."/>
            <person name="Freyhult E."/>
            <person name="Fulton L."/>
            <person name="Fulton R."/>
            <person name="Garcia A.C."/>
            <person name="Gardiner A."/>
            <person name="Garfield D.A."/>
            <person name="Garvin B.E."/>
            <person name="Gibson G."/>
            <person name="Gilbert D."/>
            <person name="Gnerre S."/>
            <person name="Godfrey J."/>
            <person name="Good R."/>
            <person name="Gotea V."/>
            <person name="Gravely B."/>
            <person name="Greenberg A.J."/>
            <person name="Griffiths-Jones S."/>
            <person name="Gross S."/>
            <person name="Guigo R."/>
            <person name="Gustafson E.A."/>
            <person name="Haerty W."/>
            <person name="Hahn M.W."/>
            <person name="Halligan D.L."/>
            <person name="Halpern A.L."/>
            <person name="Halter G.M."/>
            <person name="Han M.V."/>
            <person name="Heger A."/>
            <person name="Hillier L."/>
            <person name="Hinrichs A.S."/>
            <person name="Holmes I."/>
            <person name="Hoskins R.A."/>
            <person name="Hubisz M.J."/>
            <person name="Hultmark D."/>
            <person name="Huntley M.A."/>
            <person name="Jaffe D.B."/>
            <person name="Jagadeeshan S."/>
            <person name="Jeck W.R."/>
            <person name="Johnson J."/>
            <person name="Jones C.D."/>
            <person name="Jordan W.C."/>
            <person name="Karpen G.H."/>
            <person name="Kataoka E."/>
            <person name="Keightley P.D."/>
            <person name="Kheradpour P."/>
            <person name="Kirkness E.F."/>
            <person name="Koerich L.B."/>
            <person name="Kristiansen K."/>
            <person name="Kudrna D."/>
            <person name="Kulathinal R.J."/>
            <person name="Kumar S."/>
            <person name="Kwok R."/>
            <person name="Lander E."/>
            <person name="Langley C.H."/>
            <person name="Lapoint R."/>
            <person name="Lazzaro B.P."/>
            <person name="Lee S.J."/>
            <person name="Levesque L."/>
            <person name="Li R."/>
            <person name="Lin C.F."/>
            <person name="Lin M.F."/>
            <person name="Lindblad-Toh K."/>
            <person name="Llopart A."/>
            <person name="Long M."/>
            <person name="Low L."/>
            <person name="Lozovsky E."/>
            <person name="Lu J."/>
            <person name="Luo M."/>
            <person name="Machado C.A."/>
            <person name="Makalowski W."/>
            <person name="Marzo M."/>
            <person name="Matsuda M."/>
            <person name="Matzkin L."/>
            <person name="McAllister B."/>
            <person name="McBride C.S."/>
            <person name="McKernan B."/>
            <person name="McKernan K."/>
            <person name="Mendez-Lago M."/>
            <person name="Minx P."/>
            <person name="Mollenhauer M.U."/>
            <person name="Montooth K."/>
            <person name="Mount S.M."/>
            <person name="Mu X."/>
            <person name="Myers E."/>
            <person name="Negre B."/>
            <person name="Newfeld S."/>
            <person name="Nielsen R."/>
            <person name="Noor M.A."/>
            <person name="O'Grady P."/>
            <person name="Pachter L."/>
            <person name="Papaceit M."/>
            <person name="Parisi M.J."/>
            <person name="Parisi M."/>
            <person name="Parts L."/>
            <person name="Pedersen J.S."/>
            <person name="Pesole G."/>
            <person name="Phillippy A.M."/>
            <person name="Ponting C.P."/>
            <person name="Pop M."/>
            <person name="Porcelli D."/>
            <person name="Powell J.R."/>
            <person name="Prohaska S."/>
            <person name="Pruitt K."/>
            <person name="Puig M."/>
            <person name="Quesneville H."/>
            <person name="Ram K.R."/>
            <person name="Rand D."/>
            <person name="Rasmussen M.D."/>
            <person name="Reed L.K."/>
            <person name="Reenan R."/>
            <person name="Reily A."/>
            <person name="Remington K.A."/>
            <person name="Rieger T.T."/>
            <person name="Ritchie M.G."/>
            <person name="Robin C."/>
            <person name="Rogers Y.H."/>
            <person name="Rohde C."/>
            <person name="Rozas J."/>
            <person name="Rubenfield M.J."/>
            <person name="Ruiz A."/>
            <person name="Russo S."/>
            <person name="Salzberg S.L."/>
            <person name="Sanchez-Gracia A."/>
            <person name="Saranga D.J."/>
            <person name="Sato H."/>
            <person name="Schaeffer S.W."/>
            <person name="Schatz M.C."/>
            <person name="Schlenke T."/>
            <person name="Schwartz R."/>
            <person name="Segarra C."/>
            <person name="Singh R.S."/>
            <person name="Sirot L."/>
            <person name="Sirota M."/>
            <person name="Sisneros N.B."/>
            <person name="Smith C.D."/>
            <person name="Smith T.F."/>
            <person name="Spieth J."/>
            <person name="Stage D.E."/>
            <person name="Stark A."/>
            <person name="Stephan W."/>
            <person name="Strausberg R.L."/>
            <person name="Strempel S."/>
            <person name="Sturgill D."/>
            <person name="Sutton G."/>
            <person name="Sutton G.G."/>
            <person name="Tao W."/>
            <person name="Teichmann S."/>
            <person name="Tobari Y.N."/>
            <person name="Tomimura Y."/>
            <person name="Tsolas J.M."/>
            <person name="Valente V.L."/>
            <person name="Venter E."/>
            <person name="Venter J.C."/>
            <person name="Vicario S."/>
            <person name="Vieira F.G."/>
            <person name="Vilella A.J."/>
            <person name="Villasante A."/>
            <person name="Walenz B."/>
            <person name="Wang J."/>
            <person name="Wasserman M."/>
            <person name="Watts T."/>
            <person name="Wilson D."/>
            <person name="Wilson R.K."/>
            <person name="Wing R.A."/>
            <person name="Wolfner M.F."/>
            <person name="Wong A."/>
            <person name="Wong G.K."/>
            <person name="Wu C.I."/>
            <person name="Wu G."/>
            <person name="Yamamoto D."/>
            <person name="Yang H.P."/>
            <person name="Yang S.P."/>
            <person name="Yorke J.A."/>
            <person name="Yoshida K."/>
            <person name="Zdobnov E."/>
            <person name="Zhang P."/>
            <person name="Zhang Y."/>
            <person name="Zimin A.V."/>
            <person name="Baldwin J."/>
            <person name="Abdouelleil A."/>
            <person name="Abdulkadir J."/>
            <person name="Abebe A."/>
            <person name="Abera B."/>
            <person name="Abreu J."/>
            <person name="Acer S.C."/>
            <person name="Aftuck L."/>
            <person name="Alexander A."/>
            <person name="An P."/>
            <person name="Anderson E."/>
            <person name="Anderson S."/>
            <person name="Arachi H."/>
            <person name="Azer M."/>
            <person name="Bachantsang P."/>
            <person name="Barry A."/>
            <person name="Bayul T."/>
            <person name="Berlin A."/>
            <person name="Bessette D."/>
            <person name="Bloom T."/>
            <person name="Blye J."/>
            <person name="Boguslavskiy L."/>
            <person name="Bonnet C."/>
            <person name="Boukhgalter B."/>
            <person name="Bourzgui I."/>
            <person name="Brown A."/>
            <person name="Cahill P."/>
            <person name="Channer S."/>
            <person name="Cheshatsang Y."/>
            <person name="Chuda L."/>
            <person name="Citroen M."/>
            <person name="Collymore A."/>
            <person name="Cooke P."/>
            <person name="Costello M."/>
            <person name="D'Aco K."/>
            <person name="Daza R."/>
            <person name="De Haan G."/>
            <person name="DeGray S."/>
            <person name="DeMaso C."/>
            <person name="Dhargay N."/>
            <person name="Dooley K."/>
            <person name="Dooley E."/>
            <person name="Doricent M."/>
            <person name="Dorje P."/>
            <person name="Dorjee K."/>
            <person name="Dupes A."/>
            <person name="Elong R."/>
            <person name="Falk J."/>
            <person name="Farina A."/>
            <person name="Faro S."/>
            <person name="Ferguson D."/>
            <person name="Fisher S."/>
            <person name="Foley C.D."/>
            <person name="Franke A."/>
            <person name="Friedrich D."/>
            <person name="Gadbois L."/>
            <person name="Gearin G."/>
            <person name="Gearin C.R."/>
            <person name="Giannoukos G."/>
            <person name="Goode T."/>
            <person name="Graham J."/>
            <person name="Grandbois E."/>
            <person name="Grewal S."/>
            <person name="Gyaltsen K."/>
            <person name="Hafez N."/>
            <person name="Hagos B."/>
            <person name="Hall J."/>
            <person name="Henson C."/>
            <person name="Hollinger A."/>
            <person name="Honan T."/>
            <person name="Huard M.D."/>
            <person name="Hughes L."/>
            <person name="Hurhula B."/>
            <person name="Husby M.E."/>
            <person name="Kamat A."/>
            <person name="Kanga B."/>
            <person name="Kashin S."/>
            <person name="Khazanovich D."/>
            <person name="Kisner P."/>
            <person name="Lance K."/>
            <person name="Lara M."/>
            <person name="Lee W."/>
            <person name="Lennon N."/>
            <person name="Letendre F."/>
            <person name="LeVine R."/>
            <person name="Lipovsky A."/>
            <person name="Liu X."/>
            <person name="Liu J."/>
            <person name="Liu S."/>
            <person name="Lokyitsang T."/>
            <person name="Lokyitsang Y."/>
            <person name="Lubonja R."/>
            <person name="Lui A."/>
            <person name="MacDonald P."/>
            <person name="Magnisalis V."/>
            <person name="Maru K."/>
            <person name="Matthews C."/>
            <person name="McCusker W."/>
            <person name="McDonough S."/>
            <person name="Mehta T."/>
            <person name="Meldrim J."/>
            <person name="Meneus L."/>
            <person name="Mihai O."/>
            <person name="Mihalev A."/>
            <person name="Mihova T."/>
            <person name="Mittelman R."/>
            <person name="Mlenga V."/>
            <person name="Montmayeur A."/>
            <person name="Mulrain L."/>
            <person name="Navidi A."/>
            <person name="Naylor J."/>
            <person name="Negash T."/>
            <person name="Nguyen T."/>
            <person name="Nguyen N."/>
            <person name="Nicol R."/>
            <person name="Norbu C."/>
            <person name="Norbu N."/>
            <person name="Novod N."/>
            <person name="O'Neill B."/>
            <person name="Osman S."/>
            <person name="Markiewicz E."/>
            <person name="Oyono O.L."/>
            <person name="Patti C."/>
            <person name="Phunkhang P."/>
            <person name="Pierre F."/>
            <person name="Priest M."/>
            <person name="Raghuraman S."/>
            <person name="Rege F."/>
            <person name="Reyes R."/>
            <person name="Rise C."/>
            <person name="Rogov P."/>
            <person name="Ross K."/>
            <person name="Ryan E."/>
            <person name="Settipalli S."/>
            <person name="Shea T."/>
            <person name="Sherpa N."/>
            <person name="Shi L."/>
            <person name="Shih D."/>
            <person name="Sparrow T."/>
            <person name="Spaulding J."/>
            <person name="Stalker J."/>
            <person name="Stange-Thomann N."/>
            <person name="Stavropoulos S."/>
            <person name="Stone C."/>
            <person name="Strader C."/>
            <person name="Tesfaye S."/>
            <person name="Thomson T."/>
            <person name="Thoulutsang Y."/>
            <person name="Thoulutsang D."/>
            <person name="Topham K."/>
            <person name="Topping I."/>
            <person name="Tsamla T."/>
            <person name="Vassiliev H."/>
            <person name="Vo A."/>
            <person name="Wangchuk T."/>
            <person name="Wangdi T."/>
            <person name="Weiand M."/>
            <person name="Wilkinson J."/>
            <person name="Wilson A."/>
            <person name="Yadav S."/>
            <person name="Young G."/>
            <person name="Yu Q."/>
            <person name="Zembek L."/>
            <person name="Zhong D."/>
            <person name="Zimmer A."/>
            <person name="Zwirko Z."/>
            <person name="Jaffe D.B."/>
            <person name="Alvarez P."/>
            <person name="Brockman W."/>
            <person name="Butler J."/>
            <person name="Chin C."/>
            <person name="Gnerre S."/>
            <person name="Grabherr M."/>
            <person name="Kleber M."/>
            <person name="Mauceli E."/>
            <person name="MacCallum I."/>
        </authorList>
    </citation>
    <scope>NUCLEOTIDE SEQUENCE [LARGE SCALE GENOMIC DNA]</scope>
    <source>
        <strain evidence="4">MSH-3 / Tucson 14011-0111.49</strain>
    </source>
</reference>
<feature type="compositionally biased region" description="Low complexity" evidence="1">
    <location>
        <begin position="166"/>
        <end position="181"/>
    </location>
</feature>
<feature type="region of interest" description="Disordered" evidence="1">
    <location>
        <begin position="214"/>
        <end position="314"/>
    </location>
</feature>
<evidence type="ECO:0000313" key="3">
    <source>
        <dbReference type="EMBL" id="EDW34624.1"/>
    </source>
</evidence>
<feature type="region of interest" description="Disordered" evidence="1">
    <location>
        <begin position="119"/>
        <end position="138"/>
    </location>
</feature>
<feature type="compositionally biased region" description="Polar residues" evidence="1">
    <location>
        <begin position="55"/>
        <end position="78"/>
    </location>
</feature>
<dbReference type="OrthoDB" id="7684978at2759"/>